<evidence type="ECO:0000259" key="9">
    <source>
        <dbReference type="PROSITE" id="PS50235"/>
    </source>
</evidence>
<keyword evidence="1" id="KW-0479">Metal-binding</keyword>
<gene>
    <name evidence="10" type="primary">AlNc14C150G7514</name>
    <name evidence="10" type="ORF">ALNC14_084710</name>
</gene>
<evidence type="ECO:0000313" key="10">
    <source>
        <dbReference type="EMBL" id="CCA22328.1"/>
    </source>
</evidence>
<dbReference type="PANTHER" id="PTHR22975">
    <property type="entry name" value="UBIQUITIN SPECIFIC PROTEINASE"/>
    <property type="match status" value="1"/>
</dbReference>
<dbReference type="EMBL" id="FR824195">
    <property type="protein sequence ID" value="CCA22328.1"/>
    <property type="molecule type" value="Genomic_DNA"/>
</dbReference>
<reference evidence="10" key="1">
    <citation type="journal article" date="2011" name="PLoS Biol.">
        <title>Gene gain and loss during evolution of obligate parasitism in the white rust pathogen of Arabidopsis thaliana.</title>
        <authorList>
            <person name="Kemen E."/>
            <person name="Gardiner A."/>
            <person name="Schultz-Larsen T."/>
            <person name="Kemen A.C."/>
            <person name="Balmuth A.L."/>
            <person name="Robert-Seilaniantz A."/>
            <person name="Bailey K."/>
            <person name="Holub E."/>
            <person name="Studholme D.J."/>
            <person name="Maclean D."/>
            <person name="Jones J.D."/>
        </authorList>
    </citation>
    <scope>NUCLEOTIDE SEQUENCE</scope>
</reference>
<evidence type="ECO:0000256" key="4">
    <source>
        <dbReference type="ARBA" id="ARBA00022801"/>
    </source>
</evidence>
<organism evidence="10">
    <name type="scientific">Albugo laibachii Nc14</name>
    <dbReference type="NCBI Taxonomy" id="890382"/>
    <lineage>
        <taxon>Eukaryota</taxon>
        <taxon>Sar</taxon>
        <taxon>Stramenopiles</taxon>
        <taxon>Oomycota</taxon>
        <taxon>Peronosporomycetes</taxon>
        <taxon>Albuginales</taxon>
        <taxon>Albuginaceae</taxon>
        <taxon>Albugo</taxon>
    </lineage>
</organism>
<dbReference type="Gene3D" id="3.90.70.10">
    <property type="entry name" value="Cysteine proteinases"/>
    <property type="match status" value="1"/>
</dbReference>
<keyword evidence="5" id="KW-0862">Zinc</keyword>
<protein>
    <submittedName>
        <fullName evidence="10">Inactive ubiquitin carboxylterminal hydrolase putati</fullName>
    </submittedName>
</protein>
<dbReference type="Pfam" id="PF00641">
    <property type="entry name" value="Zn_ribbon_RanBP"/>
    <property type="match status" value="1"/>
</dbReference>
<evidence type="ECO:0000256" key="6">
    <source>
        <dbReference type="PROSITE-ProRule" id="PRU00322"/>
    </source>
</evidence>
<evidence type="ECO:0000256" key="3">
    <source>
        <dbReference type="ARBA" id="ARBA00022786"/>
    </source>
</evidence>
<accession>F0WM01</accession>
<feature type="domain" description="RanBP2-type" evidence="8">
    <location>
        <begin position="716"/>
        <end position="740"/>
    </location>
</feature>
<dbReference type="PANTHER" id="PTHR22975:SF9">
    <property type="entry name" value="ECHINUS SPLICE FORM 3"/>
    <property type="match status" value="1"/>
</dbReference>
<feature type="domain" description="USP" evidence="9">
    <location>
        <begin position="8"/>
        <end position="387"/>
    </location>
</feature>
<evidence type="ECO:0000256" key="2">
    <source>
        <dbReference type="ARBA" id="ARBA00022771"/>
    </source>
</evidence>
<dbReference type="PROSITE" id="PS50235">
    <property type="entry name" value="USP_3"/>
    <property type="match status" value="1"/>
</dbReference>
<dbReference type="SUPFAM" id="SSF54001">
    <property type="entry name" value="Cysteine proteinases"/>
    <property type="match status" value="1"/>
</dbReference>
<dbReference type="InterPro" id="IPR028889">
    <property type="entry name" value="USP"/>
</dbReference>
<dbReference type="InterPro" id="IPR001394">
    <property type="entry name" value="Peptidase_C19_UCH"/>
</dbReference>
<keyword evidence="2 6" id="KW-0863">Zinc-finger</keyword>
<proteinExistence type="predicted"/>
<sequence length="751" mass="86031">MLHRSQRKGLHNDIGENNCFLNVIVQSLWHIRSFRAIITAGEHTVHHLIQIKSIKTGETVGDPCLLCELERIFIDYKFGQAPVLQVSSLREALSRNFEMGAMNDATETLETILDTLHIDTFHRLSRMRIRSSCQAEENHSTTFSAEVSALSCEPYCIAHLLFQMNLMELSTCLKCQEMAEPMMNTDFLYRVYAGEILRHGQREYSFEQLLRIGAQEEIVDGECEIGRRKCSHCSNGSMQFARWILTLPMVFAISIMWPSTSASHSDLGILMRLLSTQQAQYSNDDPLLQRQVLDLNKIFRLADHQDHAQDDADVSTSSEYYFRGMVCYYGRHYVGFFASRSVEEDRHVEKWYLFDDTRVKCVGDWNDVRQRVERGGYQPTLLFYERKDLKEDDLERMATEIKMWWKSSTTSTNVLENGEALVSVEIHADDAVVPPVQATKHASRPPKSGQQFQEEWNNKKHLTKLPTSPIQSLPGISWDNPTSFRRSHTDWERDVKEIVRLHHSAEQTIHRLAALVGSKQTENSTRVQATSSNTISTDLLRMSQRFRAPSELLSASHMRITTRREYSAPSRLRKEQAQHIDRDAIFEDIEFQGNRVQKPVQSRLISNAQGEVNVSITVYEIVCNASDGGLGVVLSPVSKEVLDCFNKTERCVPRYLISAFERNGLGERLWLESSGKVNIGDGILGIQNHWIVEDEYYEVLELLWTSKNPVKLALARIGSWHCPHCTLINSVAHLSCAACEFRVRYFNISDD</sequence>
<dbReference type="GO" id="GO:0004843">
    <property type="term" value="F:cysteine-type deubiquitinase activity"/>
    <property type="evidence" value="ECO:0007669"/>
    <property type="project" value="InterPro"/>
</dbReference>
<name>F0WM01_9STRA</name>
<evidence type="ECO:0000259" key="8">
    <source>
        <dbReference type="PROSITE" id="PS50199"/>
    </source>
</evidence>
<dbReference type="GO" id="GO:0008270">
    <property type="term" value="F:zinc ion binding"/>
    <property type="evidence" value="ECO:0007669"/>
    <property type="project" value="UniProtKB-KW"/>
</dbReference>
<reference evidence="10" key="2">
    <citation type="submission" date="2011-02" db="EMBL/GenBank/DDBJ databases">
        <authorList>
            <person name="MacLean D."/>
        </authorList>
    </citation>
    <scope>NUCLEOTIDE SEQUENCE</scope>
</reference>
<dbReference type="MEROPS" id="C19.A51"/>
<dbReference type="InterPro" id="IPR052398">
    <property type="entry name" value="Ubiquitin_hydrolase_53/54"/>
</dbReference>
<keyword evidence="3" id="KW-0833">Ubl conjugation pathway</keyword>
<feature type="region of interest" description="Disordered" evidence="7">
    <location>
        <begin position="460"/>
        <end position="483"/>
    </location>
</feature>
<evidence type="ECO:0000256" key="1">
    <source>
        <dbReference type="ARBA" id="ARBA00022723"/>
    </source>
</evidence>
<evidence type="ECO:0000256" key="7">
    <source>
        <dbReference type="SAM" id="MobiDB-lite"/>
    </source>
</evidence>
<dbReference type="AlphaFoldDB" id="F0WM01"/>
<evidence type="ECO:0000256" key="5">
    <source>
        <dbReference type="ARBA" id="ARBA00022833"/>
    </source>
</evidence>
<dbReference type="InterPro" id="IPR038765">
    <property type="entry name" value="Papain-like_cys_pep_sf"/>
</dbReference>
<dbReference type="PROSITE" id="PS01358">
    <property type="entry name" value="ZF_RANBP2_1"/>
    <property type="match status" value="1"/>
</dbReference>
<dbReference type="SMART" id="SM00547">
    <property type="entry name" value="ZnF_RBZ"/>
    <property type="match status" value="1"/>
</dbReference>
<dbReference type="GO" id="GO:0016579">
    <property type="term" value="P:protein deubiquitination"/>
    <property type="evidence" value="ECO:0007669"/>
    <property type="project" value="InterPro"/>
</dbReference>
<dbReference type="InterPro" id="IPR001876">
    <property type="entry name" value="Znf_RanBP2"/>
</dbReference>
<dbReference type="PROSITE" id="PS50199">
    <property type="entry name" value="ZF_RANBP2_2"/>
    <property type="match status" value="1"/>
</dbReference>
<dbReference type="CDD" id="cd02257">
    <property type="entry name" value="Peptidase_C19"/>
    <property type="match status" value="1"/>
</dbReference>
<dbReference type="HOGENOM" id="CLU_370651_0_0_1"/>
<dbReference type="Pfam" id="PF00443">
    <property type="entry name" value="UCH"/>
    <property type="match status" value="1"/>
</dbReference>
<keyword evidence="4 10" id="KW-0378">Hydrolase</keyword>